<keyword evidence="2" id="KW-1185">Reference proteome</keyword>
<dbReference type="AlphaFoldDB" id="A0AAN4Z1X4"/>
<evidence type="ECO:0000313" key="2">
    <source>
        <dbReference type="Proteomes" id="UP001328107"/>
    </source>
</evidence>
<dbReference type="EMBL" id="BTRK01000001">
    <property type="protein sequence ID" value="GMR32326.1"/>
    <property type="molecule type" value="Genomic_DNA"/>
</dbReference>
<dbReference type="Proteomes" id="UP001328107">
    <property type="component" value="Unassembled WGS sequence"/>
</dbReference>
<gene>
    <name evidence="1" type="ORF">PMAYCL1PPCAC_02521</name>
</gene>
<feature type="non-terminal residue" evidence="1">
    <location>
        <position position="193"/>
    </location>
</feature>
<proteinExistence type="predicted"/>
<organism evidence="1 2">
    <name type="scientific">Pristionchus mayeri</name>
    <dbReference type="NCBI Taxonomy" id="1317129"/>
    <lineage>
        <taxon>Eukaryota</taxon>
        <taxon>Metazoa</taxon>
        <taxon>Ecdysozoa</taxon>
        <taxon>Nematoda</taxon>
        <taxon>Chromadorea</taxon>
        <taxon>Rhabditida</taxon>
        <taxon>Rhabditina</taxon>
        <taxon>Diplogasteromorpha</taxon>
        <taxon>Diplogasteroidea</taxon>
        <taxon>Neodiplogasteridae</taxon>
        <taxon>Pristionchus</taxon>
    </lineage>
</organism>
<accession>A0AAN4Z1X4</accession>
<feature type="non-terminal residue" evidence="1">
    <location>
        <position position="1"/>
    </location>
</feature>
<comment type="caution">
    <text evidence="1">The sequence shown here is derived from an EMBL/GenBank/DDBJ whole genome shotgun (WGS) entry which is preliminary data.</text>
</comment>
<name>A0AAN4Z1X4_9BILA</name>
<evidence type="ECO:0000313" key="1">
    <source>
        <dbReference type="EMBL" id="GMR32326.1"/>
    </source>
</evidence>
<protein>
    <submittedName>
        <fullName evidence="1">Uncharacterized protein</fullName>
    </submittedName>
</protein>
<sequence length="193" mass="20064">LSLGLLGLGGQDDAVVLKMEPLDGLVASDLVGGSDTSGCSSALSHTASGTVKNDVEVHSINSNRGISLDSKIDVLLDSESEVSVVGEVLAVKLVFLHLEPLVDDLLGLGSTDSAVNGDFFVSANSEGTDSVTGLGEHGGLPGELLEHLSGTGKSVSRLSDADVEAEFRNLQLAHRILRLLLADFRDLFCLTHC</sequence>
<reference evidence="2" key="1">
    <citation type="submission" date="2022-10" db="EMBL/GenBank/DDBJ databases">
        <title>Genome assembly of Pristionchus species.</title>
        <authorList>
            <person name="Yoshida K."/>
            <person name="Sommer R.J."/>
        </authorList>
    </citation>
    <scope>NUCLEOTIDE SEQUENCE [LARGE SCALE GENOMIC DNA]</scope>
    <source>
        <strain evidence="2">RS5460</strain>
    </source>
</reference>